<dbReference type="EMBL" id="VJXY01000020">
    <property type="protein sequence ID" value="MBD6617863.1"/>
    <property type="molecule type" value="Genomic_DNA"/>
</dbReference>
<organism evidence="6 7">
    <name type="scientific">Komarekiella delphini-convector SJRDD-AB1</name>
    <dbReference type="NCBI Taxonomy" id="2593771"/>
    <lineage>
        <taxon>Bacteria</taxon>
        <taxon>Bacillati</taxon>
        <taxon>Cyanobacteriota</taxon>
        <taxon>Cyanophyceae</taxon>
        <taxon>Nostocales</taxon>
        <taxon>Nostocaceae</taxon>
        <taxon>Komarekiella</taxon>
        <taxon>Komarekiella delphini-convector</taxon>
    </lineage>
</organism>
<evidence type="ECO:0000256" key="2">
    <source>
        <dbReference type="ARBA" id="ARBA00022723"/>
    </source>
</evidence>
<keyword evidence="7" id="KW-1185">Reference proteome</keyword>
<dbReference type="Pfam" id="PF04828">
    <property type="entry name" value="GFA"/>
    <property type="match status" value="1"/>
</dbReference>
<evidence type="ECO:0000256" key="1">
    <source>
        <dbReference type="ARBA" id="ARBA00005495"/>
    </source>
</evidence>
<dbReference type="PROSITE" id="PS51891">
    <property type="entry name" value="CENP_V_GFA"/>
    <property type="match status" value="1"/>
</dbReference>
<keyword evidence="4" id="KW-0456">Lyase</keyword>
<dbReference type="InterPro" id="IPR006913">
    <property type="entry name" value="CENP-V/GFA"/>
</dbReference>
<evidence type="ECO:0000313" key="6">
    <source>
        <dbReference type="EMBL" id="MBD6617863.1"/>
    </source>
</evidence>
<dbReference type="Gene3D" id="3.90.1590.10">
    <property type="entry name" value="glutathione-dependent formaldehyde- activating enzyme (gfa)"/>
    <property type="match status" value="1"/>
</dbReference>
<sequence length="143" mass="15722">MSNVSIAKGSCLCGAVSVSTTSMSNQVGACHCSMCRNWGGGPLLVVECESDASFSGEENIGVYQSSEWAERGFCTKCGSHLFYKLKQNNQYYIPVGIFDNDKGLVFEHQVFIDEKPEYYSFANETKNMTGAELLAQFEPPLSK</sequence>
<dbReference type="Proteomes" id="UP001165986">
    <property type="component" value="Unassembled WGS sequence"/>
</dbReference>
<evidence type="ECO:0000313" key="7">
    <source>
        <dbReference type="Proteomes" id="UP001165986"/>
    </source>
</evidence>
<dbReference type="AlphaFoldDB" id="A0AA40SZI4"/>
<comment type="caution">
    <text evidence="6">The sequence shown here is derived from an EMBL/GenBank/DDBJ whole genome shotgun (WGS) entry which is preliminary data.</text>
</comment>
<gene>
    <name evidence="6" type="ORF">FNW02_19030</name>
</gene>
<evidence type="ECO:0000259" key="5">
    <source>
        <dbReference type="PROSITE" id="PS51891"/>
    </source>
</evidence>
<name>A0AA40SZI4_9NOST</name>
<proteinExistence type="inferred from homology"/>
<dbReference type="PANTHER" id="PTHR33337:SF40">
    <property type="entry name" value="CENP-V_GFA DOMAIN-CONTAINING PROTEIN-RELATED"/>
    <property type="match status" value="1"/>
</dbReference>
<protein>
    <submittedName>
        <fullName evidence="6">GFA family protein</fullName>
    </submittedName>
</protein>
<reference evidence="6" key="1">
    <citation type="submission" date="2019-07" db="EMBL/GenBank/DDBJ databases">
        <title>Toxilogical consequences of a new and cryptic species of cyanobacteria (Komarekiella delphini-convector) recovered from the epidermis of a bottlenose dolphin and 1500 ft. in the air.</title>
        <authorList>
            <person name="Brown A.O."/>
            <person name="Dvorak P."/>
            <person name="Villanueva C.D."/>
            <person name="Foss A.J."/>
            <person name="Garvey A.D."/>
            <person name="Gibson Q.A."/>
            <person name="Johansen J.R."/>
            <person name="Casamatta D.A."/>
        </authorList>
    </citation>
    <scope>NUCLEOTIDE SEQUENCE</scope>
    <source>
        <strain evidence="6">SJRDD-AB1</strain>
    </source>
</reference>
<dbReference type="InterPro" id="IPR011057">
    <property type="entry name" value="Mss4-like_sf"/>
</dbReference>
<evidence type="ECO:0000256" key="3">
    <source>
        <dbReference type="ARBA" id="ARBA00022833"/>
    </source>
</evidence>
<feature type="domain" description="CENP-V/GFA" evidence="5">
    <location>
        <begin position="7"/>
        <end position="120"/>
    </location>
</feature>
<accession>A0AA40SZI4</accession>
<evidence type="ECO:0000256" key="4">
    <source>
        <dbReference type="ARBA" id="ARBA00023239"/>
    </source>
</evidence>
<keyword evidence="3" id="KW-0862">Zinc</keyword>
<dbReference type="PANTHER" id="PTHR33337">
    <property type="entry name" value="GFA DOMAIN-CONTAINING PROTEIN"/>
    <property type="match status" value="1"/>
</dbReference>
<dbReference type="RefSeq" id="WP_191759078.1">
    <property type="nucleotide sequence ID" value="NZ_VJXY01000020.1"/>
</dbReference>
<dbReference type="SUPFAM" id="SSF51316">
    <property type="entry name" value="Mss4-like"/>
    <property type="match status" value="1"/>
</dbReference>
<comment type="similarity">
    <text evidence="1">Belongs to the Gfa family.</text>
</comment>
<keyword evidence="2" id="KW-0479">Metal-binding</keyword>
<dbReference type="GO" id="GO:0046872">
    <property type="term" value="F:metal ion binding"/>
    <property type="evidence" value="ECO:0007669"/>
    <property type="project" value="UniProtKB-KW"/>
</dbReference>
<dbReference type="GO" id="GO:0016846">
    <property type="term" value="F:carbon-sulfur lyase activity"/>
    <property type="evidence" value="ECO:0007669"/>
    <property type="project" value="InterPro"/>
</dbReference>